<dbReference type="InterPro" id="IPR036271">
    <property type="entry name" value="Tet_transcr_reg_TetR-rel_C_sf"/>
</dbReference>
<dbReference type="RefSeq" id="WP_212692301.1">
    <property type="nucleotide sequence ID" value="NZ_CAJXUH010000012.1"/>
</dbReference>
<dbReference type="AlphaFoldDB" id="A0A8J8M7Y3"/>
<dbReference type="Pfam" id="PF17938">
    <property type="entry name" value="TetR_C_29"/>
    <property type="match status" value="1"/>
</dbReference>
<dbReference type="PANTHER" id="PTHR30328">
    <property type="entry name" value="TRANSCRIPTIONAL REPRESSOR"/>
    <property type="match status" value="1"/>
</dbReference>
<sequence length="204" mass="23932">MDNIKKRDAELSRKKILDAAETLFAQKGYHLTTLTEIAELSGLSRTTPSYFFGNKEMLYKKVIEHLIEDEKNYVDKLVIEDKVTVEALKTILARHIDYTFKHPNLTKILVTESLNKNRQEWILSFFPDMISWSHKYLSDAKEMGIIRQDIDINTLWLNAMAMAWLPIITQDTFLKLMDKDFTEQEFIDNHKKQVETLIFESILA</sequence>
<feature type="domain" description="HTH tetR-type" evidence="3">
    <location>
        <begin position="10"/>
        <end position="70"/>
    </location>
</feature>
<feature type="DNA-binding region" description="H-T-H motif" evidence="2">
    <location>
        <begin position="33"/>
        <end position="52"/>
    </location>
</feature>
<dbReference type="EMBL" id="CP058561">
    <property type="protein sequence ID" value="QUH28024.1"/>
    <property type="molecule type" value="Genomic_DNA"/>
</dbReference>
<dbReference type="PANTHER" id="PTHR30328:SF54">
    <property type="entry name" value="HTH-TYPE TRANSCRIPTIONAL REPRESSOR SCO4008"/>
    <property type="match status" value="1"/>
</dbReference>
<dbReference type="Proteomes" id="UP000677305">
    <property type="component" value="Chromosome"/>
</dbReference>
<dbReference type="InterPro" id="IPR009057">
    <property type="entry name" value="Homeodomain-like_sf"/>
</dbReference>
<evidence type="ECO:0000313" key="4">
    <source>
        <dbReference type="EMBL" id="QUH28024.1"/>
    </source>
</evidence>
<evidence type="ECO:0000259" key="3">
    <source>
        <dbReference type="PROSITE" id="PS50977"/>
    </source>
</evidence>
<dbReference type="Gene3D" id="1.10.357.10">
    <property type="entry name" value="Tetracycline Repressor, domain 2"/>
    <property type="match status" value="1"/>
</dbReference>
<dbReference type="KEGG" id="vgu:HYG85_03475"/>
<dbReference type="SUPFAM" id="SSF48498">
    <property type="entry name" value="Tetracyclin repressor-like, C-terminal domain"/>
    <property type="match status" value="1"/>
</dbReference>
<evidence type="ECO:0000256" key="2">
    <source>
        <dbReference type="PROSITE-ProRule" id="PRU00335"/>
    </source>
</evidence>
<dbReference type="GO" id="GO:0006355">
    <property type="term" value="P:regulation of DNA-templated transcription"/>
    <property type="evidence" value="ECO:0007669"/>
    <property type="project" value="UniProtKB-ARBA"/>
</dbReference>
<evidence type="ECO:0000256" key="1">
    <source>
        <dbReference type="ARBA" id="ARBA00023125"/>
    </source>
</evidence>
<dbReference type="InterPro" id="IPR050109">
    <property type="entry name" value="HTH-type_TetR-like_transc_reg"/>
</dbReference>
<dbReference type="PRINTS" id="PR00455">
    <property type="entry name" value="HTHTETR"/>
</dbReference>
<dbReference type="SUPFAM" id="SSF46689">
    <property type="entry name" value="Homeodomain-like"/>
    <property type="match status" value="1"/>
</dbReference>
<accession>A0A8J8M7Y3</accession>
<evidence type="ECO:0000313" key="5">
    <source>
        <dbReference type="Proteomes" id="UP000677305"/>
    </source>
</evidence>
<dbReference type="InterPro" id="IPR041474">
    <property type="entry name" value="NicS_C"/>
</dbReference>
<keyword evidence="5" id="KW-1185">Reference proteome</keyword>
<organism evidence="4 5">
    <name type="scientific">Vallitalea guaymasensis</name>
    <dbReference type="NCBI Taxonomy" id="1185412"/>
    <lineage>
        <taxon>Bacteria</taxon>
        <taxon>Bacillati</taxon>
        <taxon>Bacillota</taxon>
        <taxon>Clostridia</taxon>
        <taxon>Lachnospirales</taxon>
        <taxon>Vallitaleaceae</taxon>
        <taxon>Vallitalea</taxon>
    </lineage>
</organism>
<dbReference type="PROSITE" id="PS50977">
    <property type="entry name" value="HTH_TETR_2"/>
    <property type="match status" value="1"/>
</dbReference>
<dbReference type="GO" id="GO:0003677">
    <property type="term" value="F:DNA binding"/>
    <property type="evidence" value="ECO:0007669"/>
    <property type="project" value="UniProtKB-UniRule"/>
</dbReference>
<reference evidence="4 5" key="1">
    <citation type="submission" date="2020-07" db="EMBL/GenBank/DDBJ databases">
        <title>Vallitalea guaymasensis genome.</title>
        <authorList>
            <person name="Postec A."/>
        </authorList>
    </citation>
    <scope>NUCLEOTIDE SEQUENCE [LARGE SCALE GENOMIC DNA]</scope>
    <source>
        <strain evidence="4 5">Ra1766G1</strain>
    </source>
</reference>
<protein>
    <submittedName>
        <fullName evidence="4">TetR/AcrR family transcriptional regulator</fullName>
    </submittedName>
</protein>
<keyword evidence="1 2" id="KW-0238">DNA-binding</keyword>
<proteinExistence type="predicted"/>
<dbReference type="InterPro" id="IPR001647">
    <property type="entry name" value="HTH_TetR"/>
</dbReference>
<name>A0A8J8M7Y3_9FIRM</name>
<gene>
    <name evidence="4" type="ORF">HYG85_03475</name>
</gene>
<dbReference type="Pfam" id="PF00440">
    <property type="entry name" value="TetR_N"/>
    <property type="match status" value="1"/>
</dbReference>